<keyword evidence="4" id="KW-0812">Transmembrane</keyword>
<dbReference type="InterPro" id="IPR032675">
    <property type="entry name" value="LRR_dom_sf"/>
</dbReference>
<name>A0A067DL19_CITSI</name>
<accession>A0A067DL19</accession>
<evidence type="ECO:0000256" key="10">
    <source>
        <dbReference type="ARBA" id="ARBA00023180"/>
    </source>
</evidence>
<dbReference type="Pfam" id="PF00560">
    <property type="entry name" value="LRR_1"/>
    <property type="match status" value="5"/>
</dbReference>
<keyword evidence="5" id="KW-0732">Signal</keyword>
<dbReference type="EMBL" id="KK786371">
    <property type="protein sequence ID" value="KDO39677.1"/>
    <property type="molecule type" value="Genomic_DNA"/>
</dbReference>
<dbReference type="STRING" id="2711.A0A067DL19"/>
<evidence type="ECO:0000256" key="5">
    <source>
        <dbReference type="ARBA" id="ARBA00022729"/>
    </source>
</evidence>
<dbReference type="PANTHER" id="PTHR48062:SF63">
    <property type="entry name" value="RECEPTOR-LIKE PROTEIN 1"/>
    <property type="match status" value="1"/>
</dbReference>
<evidence type="ECO:0000313" key="12">
    <source>
        <dbReference type="Proteomes" id="UP000027120"/>
    </source>
</evidence>
<evidence type="ECO:0008006" key="13">
    <source>
        <dbReference type="Google" id="ProtNLM"/>
    </source>
</evidence>
<proteinExistence type="inferred from homology"/>
<evidence type="ECO:0000256" key="7">
    <source>
        <dbReference type="ARBA" id="ARBA00022989"/>
    </source>
</evidence>
<evidence type="ECO:0000256" key="9">
    <source>
        <dbReference type="ARBA" id="ARBA00023170"/>
    </source>
</evidence>
<keyword evidence="8" id="KW-0472">Membrane</keyword>
<dbReference type="SMR" id="A0A067DL19"/>
<dbReference type="SUPFAM" id="SSF52047">
    <property type="entry name" value="RNI-like"/>
    <property type="match status" value="1"/>
</dbReference>
<keyword evidence="7" id="KW-1133">Transmembrane helix</keyword>
<protein>
    <recommendedName>
        <fullName evidence="13">Leucine-rich repeat-containing N-terminal plant-type domain-containing protein</fullName>
    </recommendedName>
</protein>
<dbReference type="InterPro" id="IPR051502">
    <property type="entry name" value="RLP_Defense_Trigger"/>
</dbReference>
<keyword evidence="6" id="KW-0677">Repeat</keyword>
<evidence type="ECO:0000313" key="11">
    <source>
        <dbReference type="EMBL" id="KDO39677.1"/>
    </source>
</evidence>
<evidence type="ECO:0000256" key="3">
    <source>
        <dbReference type="ARBA" id="ARBA00022614"/>
    </source>
</evidence>
<comment type="similarity">
    <text evidence="2">Belongs to the RLP family.</text>
</comment>
<comment type="subcellular location">
    <subcellularLocation>
        <location evidence="1">Membrane</location>
        <topology evidence="1">Single-pass type I membrane protein</topology>
    </subcellularLocation>
</comment>
<organism evidence="11 12">
    <name type="scientific">Citrus sinensis</name>
    <name type="common">Sweet orange</name>
    <name type="synonym">Citrus aurantium var. sinensis</name>
    <dbReference type="NCBI Taxonomy" id="2711"/>
    <lineage>
        <taxon>Eukaryota</taxon>
        <taxon>Viridiplantae</taxon>
        <taxon>Streptophyta</taxon>
        <taxon>Embryophyta</taxon>
        <taxon>Tracheophyta</taxon>
        <taxon>Spermatophyta</taxon>
        <taxon>Magnoliopsida</taxon>
        <taxon>eudicotyledons</taxon>
        <taxon>Gunneridae</taxon>
        <taxon>Pentapetalae</taxon>
        <taxon>rosids</taxon>
        <taxon>malvids</taxon>
        <taxon>Sapindales</taxon>
        <taxon>Rutaceae</taxon>
        <taxon>Aurantioideae</taxon>
        <taxon>Citrus</taxon>
    </lineage>
</organism>
<evidence type="ECO:0000256" key="8">
    <source>
        <dbReference type="ARBA" id="ARBA00023136"/>
    </source>
</evidence>
<evidence type="ECO:0000256" key="2">
    <source>
        <dbReference type="ARBA" id="ARBA00009592"/>
    </source>
</evidence>
<dbReference type="FunFam" id="3.80.10.10:FF:000041">
    <property type="entry name" value="LRR receptor-like serine/threonine-protein kinase ERECTA"/>
    <property type="match status" value="1"/>
</dbReference>
<keyword evidence="3" id="KW-0433">Leucine-rich repeat</keyword>
<sequence>DLSSNNFEGHLPQCLNHLTHLKVLDIFNNQLSGNFPSTLTNFTSLEYLDLSSINFQGTFSINSLANHSKLEVLLLSSGSNMLQVKTESWHPTSQLKVLKLSDCQLHVIPSFLLQQDHLKFLDLSHNKLVGNFPICGKMDDGLRSSTSLEGLDISGNIPNWIGNISTLRVLLMSKNYLEANIPVQLNHLKSLELIDIFENSLSSKLITLDLRDNKFFGRIPYQINELSNLHVLLLRGNSLQGHIPNELCQLAKLRIMDLSNNIFSGSIPSCLGNVSFWRE</sequence>
<keyword evidence="12" id="KW-1185">Reference proteome</keyword>
<keyword evidence="10" id="KW-0325">Glycoprotein</keyword>
<dbReference type="Proteomes" id="UP000027120">
    <property type="component" value="Unassembled WGS sequence"/>
</dbReference>
<gene>
    <name evidence="11" type="ORF">CISIN_1g044855mg</name>
</gene>
<dbReference type="GO" id="GO:0016020">
    <property type="term" value="C:membrane"/>
    <property type="evidence" value="ECO:0007669"/>
    <property type="project" value="UniProtKB-SubCell"/>
</dbReference>
<dbReference type="Gene3D" id="3.80.10.10">
    <property type="entry name" value="Ribonuclease Inhibitor"/>
    <property type="match status" value="3"/>
</dbReference>
<dbReference type="InterPro" id="IPR001611">
    <property type="entry name" value="Leu-rich_rpt"/>
</dbReference>
<dbReference type="AlphaFoldDB" id="A0A067DL19"/>
<dbReference type="PANTHER" id="PTHR48062">
    <property type="entry name" value="RECEPTOR-LIKE PROTEIN 14"/>
    <property type="match status" value="1"/>
</dbReference>
<evidence type="ECO:0000256" key="1">
    <source>
        <dbReference type="ARBA" id="ARBA00004479"/>
    </source>
</evidence>
<feature type="non-terminal residue" evidence="11">
    <location>
        <position position="1"/>
    </location>
</feature>
<evidence type="ECO:0000256" key="4">
    <source>
        <dbReference type="ARBA" id="ARBA00022692"/>
    </source>
</evidence>
<keyword evidence="9" id="KW-0675">Receptor</keyword>
<evidence type="ECO:0000256" key="6">
    <source>
        <dbReference type="ARBA" id="ARBA00022737"/>
    </source>
</evidence>
<reference evidence="11 12" key="1">
    <citation type="submission" date="2014-04" db="EMBL/GenBank/DDBJ databases">
        <authorList>
            <consortium name="International Citrus Genome Consortium"/>
            <person name="Gmitter F."/>
            <person name="Chen C."/>
            <person name="Farmerie W."/>
            <person name="Harkins T."/>
            <person name="Desany B."/>
            <person name="Mohiuddin M."/>
            <person name="Kodira C."/>
            <person name="Borodovsky M."/>
            <person name="Lomsadze A."/>
            <person name="Burns P."/>
            <person name="Jenkins J."/>
            <person name="Prochnik S."/>
            <person name="Shu S."/>
            <person name="Chapman J."/>
            <person name="Pitluck S."/>
            <person name="Schmutz J."/>
            <person name="Rokhsar D."/>
        </authorList>
    </citation>
    <scope>NUCLEOTIDE SEQUENCE</scope>
</reference>